<dbReference type="Proteomes" id="UP000277580">
    <property type="component" value="Unassembled WGS sequence"/>
</dbReference>
<protein>
    <submittedName>
        <fullName evidence="1">Uncharacterized protein</fullName>
    </submittedName>
</protein>
<dbReference type="InParanoid" id="A0A3N4KQA7"/>
<name>A0A3N4KQA7_9PEZI</name>
<reference evidence="1 2" key="1">
    <citation type="journal article" date="2018" name="Nat. Ecol. Evol.">
        <title>Pezizomycetes genomes reveal the molecular basis of ectomycorrhizal truffle lifestyle.</title>
        <authorList>
            <person name="Murat C."/>
            <person name="Payen T."/>
            <person name="Noel B."/>
            <person name="Kuo A."/>
            <person name="Morin E."/>
            <person name="Chen J."/>
            <person name="Kohler A."/>
            <person name="Krizsan K."/>
            <person name="Balestrini R."/>
            <person name="Da Silva C."/>
            <person name="Montanini B."/>
            <person name="Hainaut M."/>
            <person name="Levati E."/>
            <person name="Barry K.W."/>
            <person name="Belfiori B."/>
            <person name="Cichocki N."/>
            <person name="Clum A."/>
            <person name="Dockter R.B."/>
            <person name="Fauchery L."/>
            <person name="Guy J."/>
            <person name="Iotti M."/>
            <person name="Le Tacon F."/>
            <person name="Lindquist E.A."/>
            <person name="Lipzen A."/>
            <person name="Malagnac F."/>
            <person name="Mello A."/>
            <person name="Molinier V."/>
            <person name="Miyauchi S."/>
            <person name="Poulain J."/>
            <person name="Riccioni C."/>
            <person name="Rubini A."/>
            <person name="Sitrit Y."/>
            <person name="Splivallo R."/>
            <person name="Traeger S."/>
            <person name="Wang M."/>
            <person name="Zifcakova L."/>
            <person name="Wipf D."/>
            <person name="Zambonelli A."/>
            <person name="Paolocci F."/>
            <person name="Nowrousian M."/>
            <person name="Ottonello S."/>
            <person name="Baldrian P."/>
            <person name="Spatafora J.W."/>
            <person name="Henrissat B."/>
            <person name="Nagy L.G."/>
            <person name="Aury J.M."/>
            <person name="Wincker P."/>
            <person name="Grigoriev I.V."/>
            <person name="Bonfante P."/>
            <person name="Martin F.M."/>
        </authorList>
    </citation>
    <scope>NUCLEOTIDE SEQUENCE [LARGE SCALE GENOMIC DNA]</scope>
    <source>
        <strain evidence="1 2">CCBAS932</strain>
    </source>
</reference>
<accession>A0A3N4KQA7</accession>
<organism evidence="1 2">
    <name type="scientific">Morchella conica CCBAS932</name>
    <dbReference type="NCBI Taxonomy" id="1392247"/>
    <lineage>
        <taxon>Eukaryota</taxon>
        <taxon>Fungi</taxon>
        <taxon>Dikarya</taxon>
        <taxon>Ascomycota</taxon>
        <taxon>Pezizomycotina</taxon>
        <taxon>Pezizomycetes</taxon>
        <taxon>Pezizales</taxon>
        <taxon>Morchellaceae</taxon>
        <taxon>Morchella</taxon>
    </lineage>
</organism>
<keyword evidence="2" id="KW-1185">Reference proteome</keyword>
<sequence length="60" mass="6655">MPSLHLHSPHAQTRHLQVHPLPIHRRKPSVGKGCLRCALSLLTHLTSPYLTSPPRNPNPG</sequence>
<dbReference type="EMBL" id="ML119126">
    <property type="protein sequence ID" value="RPB12784.1"/>
    <property type="molecule type" value="Genomic_DNA"/>
</dbReference>
<dbReference type="AlphaFoldDB" id="A0A3N4KQA7"/>
<evidence type="ECO:0000313" key="2">
    <source>
        <dbReference type="Proteomes" id="UP000277580"/>
    </source>
</evidence>
<proteinExistence type="predicted"/>
<evidence type="ECO:0000313" key="1">
    <source>
        <dbReference type="EMBL" id="RPB12784.1"/>
    </source>
</evidence>
<gene>
    <name evidence="1" type="ORF">P167DRAFT_535507</name>
</gene>